<feature type="domain" description="Mur ligase central" evidence="7">
    <location>
        <begin position="44"/>
        <end position="183"/>
    </location>
</feature>
<evidence type="ECO:0000313" key="9">
    <source>
        <dbReference type="Proteomes" id="UP000292583"/>
    </source>
</evidence>
<dbReference type="SUPFAM" id="SSF53623">
    <property type="entry name" value="MurD-like peptide ligases, catalytic domain"/>
    <property type="match status" value="1"/>
</dbReference>
<dbReference type="GO" id="GO:0005524">
    <property type="term" value="F:ATP binding"/>
    <property type="evidence" value="ECO:0007669"/>
    <property type="project" value="UniProtKB-KW"/>
</dbReference>
<dbReference type="Proteomes" id="UP000292583">
    <property type="component" value="Unassembled WGS sequence"/>
</dbReference>
<dbReference type="OrthoDB" id="9809356at2"/>
<dbReference type="RefSeq" id="WP_131186817.1">
    <property type="nucleotide sequence ID" value="NZ_QPGR01000014.1"/>
</dbReference>
<keyword evidence="4" id="KW-0547">Nucleotide-binding</keyword>
<dbReference type="PANTHER" id="PTHR11136:SF0">
    <property type="entry name" value="DIHYDROFOLATE SYNTHETASE-RELATED"/>
    <property type="match status" value="1"/>
</dbReference>
<dbReference type="Gene3D" id="3.40.1190.10">
    <property type="entry name" value="Mur-like, catalytic domain"/>
    <property type="match status" value="1"/>
</dbReference>
<dbReference type="InterPro" id="IPR001645">
    <property type="entry name" value="Folylpolyglutamate_synth"/>
</dbReference>
<evidence type="ECO:0000256" key="6">
    <source>
        <dbReference type="ARBA" id="ARBA00022842"/>
    </source>
</evidence>
<keyword evidence="3" id="KW-0479">Metal-binding</keyword>
<dbReference type="GO" id="GO:0008841">
    <property type="term" value="F:dihydrofolate synthase activity"/>
    <property type="evidence" value="ECO:0007669"/>
    <property type="project" value="TreeGrafter"/>
</dbReference>
<organism evidence="8 9">
    <name type="scientific">Campylobacter novaezeelandiae</name>
    <dbReference type="NCBI Taxonomy" id="2267891"/>
    <lineage>
        <taxon>Bacteria</taxon>
        <taxon>Pseudomonadati</taxon>
        <taxon>Campylobacterota</taxon>
        <taxon>Epsilonproteobacteria</taxon>
        <taxon>Campylobacterales</taxon>
        <taxon>Campylobacteraceae</taxon>
        <taxon>Campylobacter</taxon>
    </lineage>
</organism>
<dbReference type="GO" id="GO:0004326">
    <property type="term" value="F:tetrahydrofolylpolyglutamate synthase activity"/>
    <property type="evidence" value="ECO:0007669"/>
    <property type="project" value="InterPro"/>
</dbReference>
<dbReference type="InterPro" id="IPR036565">
    <property type="entry name" value="Mur-like_cat_sf"/>
</dbReference>
<accession>A0A4Q9JTF5</accession>
<evidence type="ECO:0000256" key="4">
    <source>
        <dbReference type="ARBA" id="ARBA00022741"/>
    </source>
</evidence>
<comment type="similarity">
    <text evidence="1">Belongs to the folylpolyglutamate synthase family.</text>
</comment>
<protein>
    <submittedName>
        <fullName evidence="8">Bifunctional folylpolyglutamate synthase/dihydrofolate synthase</fullName>
    </submittedName>
</protein>
<evidence type="ECO:0000256" key="2">
    <source>
        <dbReference type="ARBA" id="ARBA00022598"/>
    </source>
</evidence>
<dbReference type="Gene3D" id="3.90.190.20">
    <property type="entry name" value="Mur ligase, C-terminal domain"/>
    <property type="match status" value="1"/>
</dbReference>
<dbReference type="PANTHER" id="PTHR11136">
    <property type="entry name" value="FOLYLPOLYGLUTAMATE SYNTHASE-RELATED"/>
    <property type="match status" value="1"/>
</dbReference>
<dbReference type="GO" id="GO:0046654">
    <property type="term" value="P:tetrahydrofolate biosynthetic process"/>
    <property type="evidence" value="ECO:0007669"/>
    <property type="project" value="UniProtKB-UniPathway"/>
</dbReference>
<dbReference type="GO" id="GO:0046872">
    <property type="term" value="F:metal ion binding"/>
    <property type="evidence" value="ECO:0007669"/>
    <property type="project" value="UniProtKB-KW"/>
</dbReference>
<keyword evidence="5" id="KW-0067">ATP-binding</keyword>
<dbReference type="SUPFAM" id="SSF53244">
    <property type="entry name" value="MurD-like peptide ligases, peptide-binding domain"/>
    <property type="match status" value="1"/>
</dbReference>
<name>A0A4Q9JTF5_9BACT</name>
<evidence type="ECO:0000256" key="3">
    <source>
        <dbReference type="ARBA" id="ARBA00022723"/>
    </source>
</evidence>
<dbReference type="NCBIfam" id="TIGR01499">
    <property type="entry name" value="folC"/>
    <property type="match status" value="1"/>
</dbReference>
<proteinExistence type="inferred from homology"/>
<keyword evidence="9" id="KW-1185">Reference proteome</keyword>
<keyword evidence="6" id="KW-0460">Magnesium</keyword>
<reference evidence="8 9" key="1">
    <citation type="submission" date="2018-07" db="EMBL/GenBank/DDBJ databases">
        <title>Campylobacter zealandensis sp. nov., isolated from birds and water in New Zealand.</title>
        <authorList>
            <person name="Wilkinson D.A."/>
            <person name="Biggs P.J."/>
            <person name="French N.P."/>
            <person name="Midwinter A.C."/>
        </authorList>
    </citation>
    <scope>NUCLEOTIDE SEQUENCE [LARGE SCALE GENOMIC DNA]</scope>
    <source>
        <strain evidence="8 9">B423b</strain>
    </source>
</reference>
<keyword evidence="2" id="KW-0436">Ligase</keyword>
<evidence type="ECO:0000259" key="7">
    <source>
        <dbReference type="Pfam" id="PF08245"/>
    </source>
</evidence>
<evidence type="ECO:0000256" key="1">
    <source>
        <dbReference type="ARBA" id="ARBA00008276"/>
    </source>
</evidence>
<dbReference type="EMBL" id="QPGR01000014">
    <property type="protein sequence ID" value="TBR79655.1"/>
    <property type="molecule type" value="Genomic_DNA"/>
</dbReference>
<dbReference type="InterPro" id="IPR013221">
    <property type="entry name" value="Mur_ligase_cen"/>
</dbReference>
<dbReference type="InterPro" id="IPR036615">
    <property type="entry name" value="Mur_ligase_C_dom_sf"/>
</dbReference>
<comment type="caution">
    <text evidence="8">The sequence shown here is derived from an EMBL/GenBank/DDBJ whole genome shotgun (WGS) entry which is preliminary data.</text>
</comment>
<dbReference type="GO" id="GO:0005737">
    <property type="term" value="C:cytoplasm"/>
    <property type="evidence" value="ECO:0007669"/>
    <property type="project" value="TreeGrafter"/>
</dbReference>
<evidence type="ECO:0000256" key="5">
    <source>
        <dbReference type="ARBA" id="ARBA00022840"/>
    </source>
</evidence>
<dbReference type="UniPathway" id="UPA00077">
    <property type="reaction ID" value="UER00157"/>
</dbReference>
<dbReference type="Pfam" id="PF08245">
    <property type="entry name" value="Mur_ligase_M"/>
    <property type="match status" value="1"/>
</dbReference>
<evidence type="ECO:0000313" key="8">
    <source>
        <dbReference type="EMBL" id="TBR79655.1"/>
    </source>
</evidence>
<gene>
    <name evidence="8" type="ORF">DU473_06810</name>
</gene>
<sequence>MNKVSEFLLKKSSNYDKIDRFVAFRIYEKYKKKLKIKPIIHIIGTNGKGSTGRYLAQLLYQLGYKVGHYTSPHLFSFNERFYLNSKIVSDQKLEIAHQKLLNILKNDLEELSYFEYATFLATILFKECDYIIFEAGVGGEYDATSIFDKKLSVFTRIGFDHKELLGNTLKDIARTKLKVMAKKAIITKKQEKEVLDLSKHIAYIKKSKLYYSDSLNNILKKQFENYVMKYQLPDFLKHNLDLALNTCILLEGKKRTSMAFEKLKALNLLGRCQKINSKLYVDVGHNQMAAKALYERFQNTKIDLIYNSYLDKDIFEILKTLKPIIDTIKIYKYEDKYRELANNRIFFIAKELNIKCEDFQGLNANRISLVFGSFVLVEKFLKELCE</sequence>
<dbReference type="AlphaFoldDB" id="A0A4Q9JTF5"/>